<dbReference type="Pfam" id="PF13491">
    <property type="entry name" value="FtsK_4TM"/>
    <property type="match status" value="1"/>
</dbReference>
<reference evidence="17 18" key="1">
    <citation type="submission" date="2018-06" db="EMBL/GenBank/DDBJ databases">
        <authorList>
            <consortium name="Pathogen Informatics"/>
            <person name="Doyle S."/>
        </authorList>
    </citation>
    <scope>NUCLEOTIDE SEQUENCE [LARGE SCALE GENOMIC DNA]</scope>
    <source>
        <strain evidence="17 18">NCTC4191</strain>
    </source>
</reference>
<dbReference type="GO" id="GO:0051301">
    <property type="term" value="P:cell division"/>
    <property type="evidence" value="ECO:0007669"/>
    <property type="project" value="UniProtKB-KW"/>
</dbReference>
<evidence type="ECO:0000256" key="13">
    <source>
        <dbReference type="ARBA" id="ARBA00023306"/>
    </source>
</evidence>
<evidence type="ECO:0000256" key="2">
    <source>
        <dbReference type="ARBA" id="ARBA00006474"/>
    </source>
</evidence>
<dbReference type="AlphaFoldDB" id="A0A380TU80"/>
<dbReference type="InterPro" id="IPR036388">
    <property type="entry name" value="WH-like_DNA-bd_sf"/>
</dbReference>
<dbReference type="FunFam" id="3.40.50.300:FF:000209">
    <property type="entry name" value="Cell division protein FtsK"/>
    <property type="match status" value="1"/>
</dbReference>
<evidence type="ECO:0000256" key="1">
    <source>
        <dbReference type="ARBA" id="ARBA00004651"/>
    </source>
</evidence>
<keyword evidence="12 15" id="KW-0472">Membrane</keyword>
<dbReference type="PROSITE" id="PS50901">
    <property type="entry name" value="FTSK"/>
    <property type="match status" value="1"/>
</dbReference>
<dbReference type="PANTHER" id="PTHR22683:SF41">
    <property type="entry name" value="DNA TRANSLOCASE FTSK"/>
    <property type="match status" value="1"/>
</dbReference>
<keyword evidence="6 15" id="KW-0812">Transmembrane</keyword>
<evidence type="ECO:0000256" key="10">
    <source>
        <dbReference type="ARBA" id="ARBA00022989"/>
    </source>
</evidence>
<evidence type="ECO:0000256" key="11">
    <source>
        <dbReference type="ARBA" id="ARBA00023125"/>
    </source>
</evidence>
<dbReference type="Proteomes" id="UP000254253">
    <property type="component" value="Unassembled WGS sequence"/>
</dbReference>
<dbReference type="Pfam" id="PF17854">
    <property type="entry name" value="FtsK_alpha"/>
    <property type="match status" value="1"/>
</dbReference>
<evidence type="ECO:0000256" key="8">
    <source>
        <dbReference type="ARBA" id="ARBA00022829"/>
    </source>
</evidence>
<evidence type="ECO:0000256" key="3">
    <source>
        <dbReference type="ARBA" id="ARBA00020887"/>
    </source>
</evidence>
<dbReference type="RefSeq" id="WP_115590216.1">
    <property type="nucleotide sequence ID" value="NZ_UFRN01000002.1"/>
</dbReference>
<dbReference type="GO" id="GO:0005886">
    <property type="term" value="C:plasma membrane"/>
    <property type="evidence" value="ECO:0007669"/>
    <property type="project" value="UniProtKB-SubCell"/>
</dbReference>
<feature type="domain" description="FtsK" evidence="16">
    <location>
        <begin position="605"/>
        <end position="818"/>
    </location>
</feature>
<dbReference type="Pfam" id="PF01580">
    <property type="entry name" value="FtsK_SpoIIIE"/>
    <property type="match status" value="1"/>
</dbReference>
<evidence type="ECO:0000256" key="5">
    <source>
        <dbReference type="ARBA" id="ARBA00022618"/>
    </source>
</evidence>
<keyword evidence="10 15" id="KW-1133">Transmembrane helix</keyword>
<feature type="transmembrane region" description="Helical" evidence="15">
    <location>
        <begin position="133"/>
        <end position="152"/>
    </location>
</feature>
<dbReference type="InterPro" id="IPR050206">
    <property type="entry name" value="FtsK/SpoIIIE/SftA"/>
</dbReference>
<proteinExistence type="inferred from homology"/>
<dbReference type="InterPro" id="IPR027417">
    <property type="entry name" value="P-loop_NTPase"/>
</dbReference>
<dbReference type="InterPro" id="IPR002543">
    <property type="entry name" value="FtsK_dom"/>
</dbReference>
<accession>A0A380TU80</accession>
<keyword evidence="7 14" id="KW-0547">Nucleotide-binding</keyword>
<dbReference type="SUPFAM" id="SSF52540">
    <property type="entry name" value="P-loop containing nucleoside triphosphate hydrolases"/>
    <property type="match status" value="1"/>
</dbReference>
<evidence type="ECO:0000256" key="12">
    <source>
        <dbReference type="ARBA" id="ARBA00023136"/>
    </source>
</evidence>
<feature type="transmembrane region" description="Helical" evidence="15">
    <location>
        <begin position="15"/>
        <end position="37"/>
    </location>
</feature>
<dbReference type="Gene3D" id="3.30.980.40">
    <property type="match status" value="1"/>
</dbReference>
<dbReference type="PANTHER" id="PTHR22683">
    <property type="entry name" value="SPORULATION PROTEIN RELATED"/>
    <property type="match status" value="1"/>
</dbReference>
<evidence type="ECO:0000256" key="4">
    <source>
        <dbReference type="ARBA" id="ARBA00022475"/>
    </source>
</evidence>
<dbReference type="GO" id="GO:0003677">
    <property type="term" value="F:DNA binding"/>
    <property type="evidence" value="ECO:0007669"/>
    <property type="project" value="UniProtKB-KW"/>
</dbReference>
<keyword evidence="9 14" id="KW-0067">ATP-binding</keyword>
<dbReference type="GO" id="GO:0007059">
    <property type="term" value="P:chromosome segregation"/>
    <property type="evidence" value="ECO:0007669"/>
    <property type="project" value="UniProtKB-KW"/>
</dbReference>
<evidence type="ECO:0000256" key="6">
    <source>
        <dbReference type="ARBA" id="ARBA00022692"/>
    </source>
</evidence>
<feature type="transmembrane region" description="Helical" evidence="15">
    <location>
        <begin position="73"/>
        <end position="94"/>
    </location>
</feature>
<dbReference type="Gene3D" id="1.10.10.10">
    <property type="entry name" value="Winged helix-like DNA-binding domain superfamily/Winged helix DNA-binding domain"/>
    <property type="match status" value="1"/>
</dbReference>
<keyword evidence="13" id="KW-0131">Cell cycle</keyword>
<evidence type="ECO:0000256" key="14">
    <source>
        <dbReference type="PROSITE-ProRule" id="PRU00289"/>
    </source>
</evidence>
<dbReference type="Pfam" id="PF09397">
    <property type="entry name" value="FtsK_gamma"/>
    <property type="match status" value="1"/>
</dbReference>
<organism evidence="17 18">
    <name type="scientific">Actinobacillus lignieresii</name>
    <dbReference type="NCBI Taxonomy" id="720"/>
    <lineage>
        <taxon>Bacteria</taxon>
        <taxon>Pseudomonadati</taxon>
        <taxon>Pseudomonadota</taxon>
        <taxon>Gammaproteobacteria</taxon>
        <taxon>Pasteurellales</taxon>
        <taxon>Pasteurellaceae</taxon>
        <taxon>Actinobacillus</taxon>
    </lineage>
</organism>
<evidence type="ECO:0000256" key="15">
    <source>
        <dbReference type="SAM" id="Phobius"/>
    </source>
</evidence>
<comment type="subcellular location">
    <subcellularLocation>
        <location evidence="1">Cell membrane</location>
        <topology evidence="1">Multi-pass membrane protein</topology>
    </subcellularLocation>
</comment>
<gene>
    <name evidence="17" type="primary">ftsK</name>
    <name evidence="17" type="ORF">NCTC4191_00749</name>
</gene>
<keyword evidence="4" id="KW-1003">Cell membrane</keyword>
<dbReference type="InterPro" id="IPR041027">
    <property type="entry name" value="FtsK_alpha"/>
</dbReference>
<dbReference type="InterPro" id="IPR036390">
    <property type="entry name" value="WH_DNA-bd_sf"/>
</dbReference>
<dbReference type="SMART" id="SM00843">
    <property type="entry name" value="Ftsk_gamma"/>
    <property type="match status" value="1"/>
</dbReference>
<keyword evidence="5" id="KW-0132">Cell division</keyword>
<feature type="transmembrane region" description="Helical" evidence="15">
    <location>
        <begin position="159"/>
        <end position="182"/>
    </location>
</feature>
<evidence type="ECO:0000313" key="17">
    <source>
        <dbReference type="EMBL" id="SUT92179.1"/>
    </source>
</evidence>
<dbReference type="EMBL" id="UFRN01000002">
    <property type="protein sequence ID" value="SUT92179.1"/>
    <property type="molecule type" value="Genomic_DNA"/>
</dbReference>
<dbReference type="InterPro" id="IPR018541">
    <property type="entry name" value="Ftsk_gamma"/>
</dbReference>
<feature type="transmembrane region" description="Helical" evidence="15">
    <location>
        <begin position="106"/>
        <end position="127"/>
    </location>
</feature>
<keyword evidence="11" id="KW-0238">DNA-binding</keyword>
<sequence>MIERLKPRLKGKENLINLMFILLGLLGLYLIVAWASYSPLDNAWSVGSSVTELEVLNKTGALGAWSIDLLYTFLGKVAFIVPFALLGIAAYSLILGLAKEWTWKRLLFRAVSFLLFIAGLAGLSGVVFSNSAYYVSGGFIGGMFQTLLADVIGQFGALFVAMIFTAVGFYFCSGQLLLPLLARFYDWIVAKDEAKTVNDNTVTELQQNDENQPLVDNESLKHSSVANENTEQEQLTDLSLFNRPNISGLHKEQEISEDALTNPAMFKVEKELDLPKINMQGQEFSTELATNSAEEHFADLDSPTLPKVRLNVSLADNSYEEPAVNHVETSESPEEYITTELQDPTVMPAFVQEVKPTVRLQSIEETVFKQTEETETDYEAELAREFEQAEQMRLAQMEQRAKAQGLEQAFEQIINSNPEVVVPMVKMANESENALPVSSNKSPDYPKGYGNTLIHPLLQRSHSVEKPTTPLPTLDLLDEAPRQTQQITEHEIVETSHRLESALANYGVKATVEDVLVGPVVTRYEIKPAAGVKAAKVVGLASDLARELMFKAIRITEVVPGKPYMGIETPNKQRETVWLRDVLNSDAFKHSKATLPMALGKDISGEPIVVDMAKMPHLLVAGQTGGGKSVGVNTMILSLLFKLSPEQVRFIMIDPKVVELSIYNDIPHLLTPVVTDMKKAANALRWAVEEMERRYLLISHLNVRNIEGYNDKIEQAAAMNFPIPDPTWRPGDSMDQLPPALEKLSYIVLIVDEFADLMMSAGKEAEEYIMRIAQKARAVGIHLILATQRPSTDVITGVIKANIPSRIAFTVASQIDSRTILDAGGAEALLGRGDMLYSGAGSPDIIRIHGAFMSDADVQRVADNWRARGKPQYLESIVASVEESEGTSRADSGADVDPLFDEIVEFVIESGVTSISGIQRRFSLGFNRAARIVDQMEAQGIISEQGKNGKREILAR</sequence>
<dbReference type="GO" id="GO:0005524">
    <property type="term" value="F:ATP binding"/>
    <property type="evidence" value="ECO:0007669"/>
    <property type="project" value="UniProtKB-UniRule"/>
</dbReference>
<evidence type="ECO:0000313" key="18">
    <source>
        <dbReference type="Proteomes" id="UP000254253"/>
    </source>
</evidence>
<protein>
    <recommendedName>
        <fullName evidence="3">DNA translocase FtsK</fullName>
    </recommendedName>
</protein>
<evidence type="ECO:0000256" key="9">
    <source>
        <dbReference type="ARBA" id="ARBA00022840"/>
    </source>
</evidence>
<evidence type="ECO:0000259" key="16">
    <source>
        <dbReference type="PROSITE" id="PS50901"/>
    </source>
</evidence>
<keyword evidence="8" id="KW-0159">Chromosome partition</keyword>
<evidence type="ECO:0000256" key="7">
    <source>
        <dbReference type="ARBA" id="ARBA00022741"/>
    </source>
</evidence>
<name>A0A380TU80_ACTLI</name>
<dbReference type="Gene3D" id="3.40.50.300">
    <property type="entry name" value="P-loop containing nucleotide triphosphate hydrolases"/>
    <property type="match status" value="1"/>
</dbReference>
<feature type="binding site" evidence="14">
    <location>
        <begin position="622"/>
        <end position="629"/>
    </location>
    <ligand>
        <name>ATP</name>
        <dbReference type="ChEBI" id="CHEBI:30616"/>
    </ligand>
</feature>
<keyword evidence="18" id="KW-1185">Reference proteome</keyword>
<dbReference type="SUPFAM" id="SSF46785">
    <property type="entry name" value="Winged helix' DNA-binding domain"/>
    <property type="match status" value="1"/>
</dbReference>
<comment type="similarity">
    <text evidence="2">Belongs to the FtsK/SpoIIIE/SftA family.</text>
</comment>
<dbReference type="InterPro" id="IPR025199">
    <property type="entry name" value="FtsK_4TM"/>
</dbReference>